<gene>
    <name evidence="2" type="ORF">QW060_14295</name>
    <name evidence="3" type="ORF">QW060_19995</name>
</gene>
<comment type="caution">
    <text evidence="3">The sequence shown here is derived from an EMBL/GenBank/DDBJ whole genome shotgun (WGS) entry which is preliminary data.</text>
</comment>
<reference evidence="3" key="1">
    <citation type="journal article" date="2014" name="Int. J. Syst. Evol. Microbiol.">
        <title>Complete genome of a new Firmicutes species belonging to the dominant human colonic microbiota ('Ruminococcus bicirculans') reveals two chromosomes and a selective capacity to utilize plant glucans.</title>
        <authorList>
            <consortium name="NISC Comparative Sequencing Program"/>
            <person name="Wegmann U."/>
            <person name="Louis P."/>
            <person name="Goesmann A."/>
            <person name="Henrissat B."/>
            <person name="Duncan S.H."/>
            <person name="Flint H.J."/>
        </authorList>
    </citation>
    <scope>NUCLEOTIDE SEQUENCE</scope>
    <source>
        <strain evidence="3">CECT 7184</strain>
    </source>
</reference>
<reference evidence="4" key="2">
    <citation type="journal article" date="2019" name="Int. J. Syst. Evol. Microbiol.">
        <title>The Global Catalogue of Microorganisms (GCM) 10K type strain sequencing project: providing services to taxonomists for standard genome sequencing and annotation.</title>
        <authorList>
            <consortium name="The Broad Institute Genomics Platform"/>
            <consortium name="The Broad Institute Genome Sequencing Center for Infectious Disease"/>
            <person name="Wu L."/>
            <person name="Ma J."/>
        </authorList>
    </citation>
    <scope>NUCLEOTIDE SEQUENCE [LARGE SCALE GENOMIC DNA]</scope>
    <source>
        <strain evidence="4">CECT 7184</strain>
    </source>
</reference>
<dbReference type="RefSeq" id="WP_290364146.1">
    <property type="nucleotide sequence ID" value="NZ_JAUFQU010000001.1"/>
</dbReference>
<reference evidence="3" key="3">
    <citation type="submission" date="2023-06" db="EMBL/GenBank/DDBJ databases">
        <authorList>
            <person name="Lucena T."/>
            <person name="Sun Q."/>
        </authorList>
    </citation>
    <scope>NUCLEOTIDE SEQUENCE</scope>
    <source>
        <strain evidence="3">CECT 7184</strain>
    </source>
</reference>
<name>A0ABT8CYK2_9FLAO</name>
<organism evidence="3 4">
    <name type="scientific">Paenimyroides ceti</name>
    <dbReference type="NCBI Taxonomy" id="395087"/>
    <lineage>
        <taxon>Bacteria</taxon>
        <taxon>Pseudomonadati</taxon>
        <taxon>Bacteroidota</taxon>
        <taxon>Flavobacteriia</taxon>
        <taxon>Flavobacteriales</taxon>
        <taxon>Flavobacteriaceae</taxon>
        <taxon>Paenimyroides</taxon>
    </lineage>
</organism>
<keyword evidence="1" id="KW-0732">Signal</keyword>
<dbReference type="EMBL" id="JAUFQU010000029">
    <property type="protein sequence ID" value="MDN3709304.1"/>
    <property type="molecule type" value="Genomic_DNA"/>
</dbReference>
<evidence type="ECO:0000313" key="2">
    <source>
        <dbReference type="EMBL" id="MDN3708272.1"/>
    </source>
</evidence>
<protein>
    <submittedName>
        <fullName evidence="3">Uncharacterized protein</fullName>
    </submittedName>
</protein>
<dbReference type="EMBL" id="JAUFQU010000001">
    <property type="protein sequence ID" value="MDN3708272.1"/>
    <property type="molecule type" value="Genomic_DNA"/>
</dbReference>
<accession>A0ABT8CYK2</accession>
<feature type="chain" id="PRO_5045032517" evidence="1">
    <location>
        <begin position="20"/>
        <end position="120"/>
    </location>
</feature>
<evidence type="ECO:0000256" key="1">
    <source>
        <dbReference type="SAM" id="SignalP"/>
    </source>
</evidence>
<sequence length="120" mass="13682">MKKIITAVLFLFLGLNMSAQELVPLKDLQSNPNEVRIYSDKEVILLDKQLKLSTEQAKELKEILYSKYKNLSQELNSDQILQISQGVRERIRIVLGSEKYTELAKNEGLLNIITGAAYLN</sequence>
<keyword evidence="4" id="KW-1185">Reference proteome</keyword>
<evidence type="ECO:0000313" key="3">
    <source>
        <dbReference type="EMBL" id="MDN3709304.1"/>
    </source>
</evidence>
<proteinExistence type="predicted"/>
<dbReference type="Proteomes" id="UP001242368">
    <property type="component" value="Unassembled WGS sequence"/>
</dbReference>
<evidence type="ECO:0000313" key="4">
    <source>
        <dbReference type="Proteomes" id="UP001242368"/>
    </source>
</evidence>
<feature type="signal peptide" evidence="1">
    <location>
        <begin position="1"/>
        <end position="19"/>
    </location>
</feature>